<dbReference type="Proteomes" id="UP000605253">
    <property type="component" value="Unassembled WGS sequence"/>
</dbReference>
<dbReference type="EMBL" id="BMEO01000004">
    <property type="protein sequence ID" value="GGF92373.1"/>
    <property type="molecule type" value="Genomic_DNA"/>
</dbReference>
<name>A0A917CLB5_9GAMM</name>
<evidence type="ECO:0000259" key="6">
    <source>
        <dbReference type="PROSITE" id="PS50072"/>
    </source>
</evidence>
<comment type="similarity">
    <text evidence="2 5">Belongs to the cyclophilin-type PPIase family.</text>
</comment>
<dbReference type="PROSITE" id="PS50072">
    <property type="entry name" value="CSA_PPIASE_2"/>
    <property type="match status" value="1"/>
</dbReference>
<comment type="catalytic activity">
    <reaction evidence="5">
        <text>[protein]-peptidylproline (omega=180) = [protein]-peptidylproline (omega=0)</text>
        <dbReference type="Rhea" id="RHEA:16237"/>
        <dbReference type="Rhea" id="RHEA-COMP:10747"/>
        <dbReference type="Rhea" id="RHEA-COMP:10748"/>
        <dbReference type="ChEBI" id="CHEBI:83833"/>
        <dbReference type="ChEBI" id="CHEBI:83834"/>
        <dbReference type="EC" id="5.2.1.8"/>
    </reaction>
</comment>
<dbReference type="InterPro" id="IPR029000">
    <property type="entry name" value="Cyclophilin-like_dom_sf"/>
</dbReference>
<keyword evidence="8" id="KW-1185">Reference proteome</keyword>
<dbReference type="PIRSF" id="PIRSF001467">
    <property type="entry name" value="Peptidylpro_ismrse"/>
    <property type="match status" value="1"/>
</dbReference>
<keyword evidence="3 5" id="KW-0697">Rotamase</keyword>
<dbReference type="InterPro" id="IPR002130">
    <property type="entry name" value="Cyclophilin-type_PPIase_dom"/>
</dbReference>
<accession>A0A917CLB5</accession>
<evidence type="ECO:0000256" key="5">
    <source>
        <dbReference type="RuleBase" id="RU363019"/>
    </source>
</evidence>
<feature type="domain" description="PPIase cyclophilin-type" evidence="6">
    <location>
        <begin position="1"/>
        <end position="164"/>
    </location>
</feature>
<evidence type="ECO:0000256" key="3">
    <source>
        <dbReference type="ARBA" id="ARBA00023110"/>
    </source>
</evidence>
<keyword evidence="4 5" id="KW-0413">Isomerase</keyword>
<dbReference type="PRINTS" id="PR00153">
    <property type="entry name" value="CSAPPISMRASE"/>
</dbReference>
<gene>
    <name evidence="7" type="primary">ppiA</name>
    <name evidence="7" type="ORF">GCM10011365_11990</name>
</gene>
<evidence type="ECO:0000313" key="7">
    <source>
        <dbReference type="EMBL" id="GGF92373.1"/>
    </source>
</evidence>
<dbReference type="PANTHER" id="PTHR43246">
    <property type="entry name" value="PEPTIDYL-PROLYL CIS-TRANS ISOMERASE CYP38, CHLOROPLASTIC"/>
    <property type="match status" value="1"/>
</dbReference>
<comment type="caution">
    <text evidence="7">The sequence shown here is derived from an EMBL/GenBank/DDBJ whole genome shotgun (WGS) entry which is preliminary data.</text>
</comment>
<dbReference type="SUPFAM" id="SSF50891">
    <property type="entry name" value="Cyclophilin-like"/>
    <property type="match status" value="1"/>
</dbReference>
<organism evidence="7 8">
    <name type="scientific">Marinicella pacifica</name>
    <dbReference type="NCBI Taxonomy" id="1171543"/>
    <lineage>
        <taxon>Bacteria</taxon>
        <taxon>Pseudomonadati</taxon>
        <taxon>Pseudomonadota</taxon>
        <taxon>Gammaproteobacteria</taxon>
        <taxon>Lysobacterales</taxon>
        <taxon>Marinicellaceae</taxon>
        <taxon>Marinicella</taxon>
    </lineage>
</organism>
<dbReference type="AlphaFoldDB" id="A0A917CLB5"/>
<reference evidence="7" key="1">
    <citation type="journal article" date="2014" name="Int. J. Syst. Evol. Microbiol.">
        <title>Complete genome sequence of Corynebacterium casei LMG S-19264T (=DSM 44701T), isolated from a smear-ripened cheese.</title>
        <authorList>
            <consortium name="US DOE Joint Genome Institute (JGI-PGF)"/>
            <person name="Walter F."/>
            <person name="Albersmeier A."/>
            <person name="Kalinowski J."/>
            <person name="Ruckert C."/>
        </authorList>
    </citation>
    <scope>NUCLEOTIDE SEQUENCE</scope>
    <source>
        <strain evidence="7">CGMCC 1.12181</strain>
    </source>
</reference>
<evidence type="ECO:0000256" key="1">
    <source>
        <dbReference type="ARBA" id="ARBA00002388"/>
    </source>
</evidence>
<dbReference type="Pfam" id="PF00160">
    <property type="entry name" value="Pro_isomerase"/>
    <property type="match status" value="1"/>
</dbReference>
<proteinExistence type="inferred from homology"/>
<comment type="function">
    <text evidence="1 5">PPIases accelerate the folding of proteins. It catalyzes the cis-trans isomerization of proline imidic peptide bonds in oligopeptides.</text>
</comment>
<protein>
    <recommendedName>
        <fullName evidence="5">Peptidyl-prolyl cis-trans isomerase</fullName>
        <shortName evidence="5">PPIase</shortName>
        <ecNumber evidence="5">5.2.1.8</ecNumber>
    </recommendedName>
</protein>
<evidence type="ECO:0000256" key="4">
    <source>
        <dbReference type="ARBA" id="ARBA00023235"/>
    </source>
</evidence>
<evidence type="ECO:0000256" key="2">
    <source>
        <dbReference type="ARBA" id="ARBA00007365"/>
    </source>
</evidence>
<dbReference type="GO" id="GO:0003755">
    <property type="term" value="F:peptidyl-prolyl cis-trans isomerase activity"/>
    <property type="evidence" value="ECO:0007669"/>
    <property type="project" value="UniProtKB-UniRule"/>
</dbReference>
<reference evidence="7" key="2">
    <citation type="submission" date="2020-09" db="EMBL/GenBank/DDBJ databases">
        <authorList>
            <person name="Sun Q."/>
            <person name="Zhou Y."/>
        </authorList>
    </citation>
    <scope>NUCLEOTIDE SEQUENCE</scope>
    <source>
        <strain evidence="7">CGMCC 1.12181</strain>
    </source>
</reference>
<dbReference type="Gene3D" id="2.40.100.10">
    <property type="entry name" value="Cyclophilin-like"/>
    <property type="match status" value="1"/>
</dbReference>
<evidence type="ECO:0000313" key="8">
    <source>
        <dbReference type="Proteomes" id="UP000605253"/>
    </source>
</evidence>
<sequence length="165" mass="18006">MFPELVIETDLGAITVELDRLKAPLTVNHILHLVKNKRYDNSLIHRVVPGFVIQSGAFKADLSELESCGTVVNESGNGLKNTRGSLSMARYNDPHSAAASFFINLGNNDNLDPSSDGWGYAVFGFVTDGMDVVDNIAAVKTHYNNQLDAKDVPIEPLHIISIKVK</sequence>
<dbReference type="InterPro" id="IPR044665">
    <property type="entry name" value="E_coli_cyclophilin_A-like"/>
</dbReference>
<dbReference type="EC" id="5.2.1.8" evidence="5"/>
<dbReference type="InterPro" id="IPR024936">
    <property type="entry name" value="Cyclophilin-type_PPIase"/>
</dbReference>